<sequence>MTFPIHRDGNSLAGPLSQIFSVDPTLAWRRCPNCGLTGTLAQLRVYGPEPGLTGRCPGCEALSLRLVEHPEHLWLQMGAGQGAFRFPRPDSRDRRA</sequence>
<organism evidence="1 2">
    <name type="scientific">Streptomyces argenteolus</name>
    <dbReference type="NCBI Taxonomy" id="67274"/>
    <lineage>
        <taxon>Bacteria</taxon>
        <taxon>Bacillati</taxon>
        <taxon>Actinomycetota</taxon>
        <taxon>Actinomycetes</taxon>
        <taxon>Kitasatosporales</taxon>
        <taxon>Streptomycetaceae</taxon>
        <taxon>Streptomyces</taxon>
    </lineage>
</organism>
<dbReference type="InterPro" id="IPR045423">
    <property type="entry name" value="DUF6510"/>
</dbReference>
<name>A0ABW6XGT2_9ACTN</name>
<evidence type="ECO:0000313" key="1">
    <source>
        <dbReference type="EMBL" id="MFF5900882.1"/>
    </source>
</evidence>
<evidence type="ECO:0000313" key="2">
    <source>
        <dbReference type="Proteomes" id="UP001602322"/>
    </source>
</evidence>
<keyword evidence="2" id="KW-1185">Reference proteome</keyword>
<gene>
    <name evidence="1" type="ORF">ACFY8O_33865</name>
</gene>
<dbReference type="EMBL" id="JBIBEG010000019">
    <property type="protein sequence ID" value="MFF5900882.1"/>
    <property type="molecule type" value="Genomic_DNA"/>
</dbReference>
<dbReference type="Pfam" id="PF20120">
    <property type="entry name" value="DUF6510"/>
    <property type="match status" value="1"/>
</dbReference>
<reference evidence="1 2" key="1">
    <citation type="submission" date="2024-10" db="EMBL/GenBank/DDBJ databases">
        <title>The Natural Products Discovery Center: Release of the First 8490 Sequenced Strains for Exploring Actinobacteria Biosynthetic Diversity.</title>
        <authorList>
            <person name="Kalkreuter E."/>
            <person name="Kautsar S.A."/>
            <person name="Yang D."/>
            <person name="Bader C.D."/>
            <person name="Teijaro C.N."/>
            <person name="Fluegel L."/>
            <person name="Davis C.M."/>
            <person name="Simpson J.R."/>
            <person name="Lauterbach L."/>
            <person name="Steele A.D."/>
            <person name="Gui C."/>
            <person name="Meng S."/>
            <person name="Li G."/>
            <person name="Viehrig K."/>
            <person name="Ye F."/>
            <person name="Su P."/>
            <person name="Kiefer A.F."/>
            <person name="Nichols A."/>
            <person name="Cepeda A.J."/>
            <person name="Yan W."/>
            <person name="Fan B."/>
            <person name="Jiang Y."/>
            <person name="Adhikari A."/>
            <person name="Zheng C.-J."/>
            <person name="Schuster L."/>
            <person name="Cowan T.M."/>
            <person name="Smanski M.J."/>
            <person name="Chevrette M.G."/>
            <person name="De Carvalho L.P.S."/>
            <person name="Shen B."/>
        </authorList>
    </citation>
    <scope>NUCLEOTIDE SEQUENCE [LARGE SCALE GENOMIC DNA]</scope>
    <source>
        <strain evidence="1 2">NPDC012540</strain>
    </source>
</reference>
<protein>
    <submittedName>
        <fullName evidence="1">DUF6510 family protein</fullName>
    </submittedName>
</protein>
<dbReference type="Proteomes" id="UP001602322">
    <property type="component" value="Unassembled WGS sequence"/>
</dbReference>
<dbReference type="RefSeq" id="WP_387909162.1">
    <property type="nucleotide sequence ID" value="NZ_JBIBEG010000019.1"/>
</dbReference>
<accession>A0ABW6XGT2</accession>
<proteinExistence type="predicted"/>
<comment type="caution">
    <text evidence="1">The sequence shown here is derived from an EMBL/GenBank/DDBJ whole genome shotgun (WGS) entry which is preliminary data.</text>
</comment>